<evidence type="ECO:0000256" key="6">
    <source>
        <dbReference type="ARBA" id="ARBA00022630"/>
    </source>
</evidence>
<name>A0A5C4NDH2_9RHOB</name>
<keyword evidence="5" id="KW-0716">Sensory transduction</keyword>
<keyword evidence="8" id="KW-0808">Transferase</keyword>
<feature type="region of interest" description="Disordered" evidence="16">
    <location>
        <begin position="274"/>
        <end position="295"/>
    </location>
</feature>
<evidence type="ECO:0000256" key="11">
    <source>
        <dbReference type="ARBA" id="ARBA00022777"/>
    </source>
</evidence>
<dbReference type="SMART" id="SM00086">
    <property type="entry name" value="PAC"/>
    <property type="match status" value="1"/>
</dbReference>
<dbReference type="InterPro" id="IPR035965">
    <property type="entry name" value="PAS-like_dom_sf"/>
</dbReference>
<dbReference type="PANTHER" id="PTHR41523:SF8">
    <property type="entry name" value="ETHYLENE RESPONSE SENSOR PROTEIN"/>
    <property type="match status" value="1"/>
</dbReference>
<keyword evidence="12" id="KW-0067">ATP-binding</keyword>
<accession>A0A5C4NDH2</accession>
<dbReference type="Gene3D" id="3.30.450.20">
    <property type="entry name" value="PAS domain"/>
    <property type="match status" value="1"/>
</dbReference>
<evidence type="ECO:0000256" key="13">
    <source>
        <dbReference type="ARBA" id="ARBA00022991"/>
    </source>
</evidence>
<dbReference type="SMART" id="SM00911">
    <property type="entry name" value="HWE_HK"/>
    <property type="match status" value="1"/>
</dbReference>
<evidence type="ECO:0000256" key="5">
    <source>
        <dbReference type="ARBA" id="ARBA00022606"/>
    </source>
</evidence>
<dbReference type="InterPro" id="IPR011102">
    <property type="entry name" value="Sig_transdc_His_kinase_HWE"/>
</dbReference>
<evidence type="ECO:0000259" key="17">
    <source>
        <dbReference type="PROSITE" id="PS50113"/>
    </source>
</evidence>
<dbReference type="GO" id="GO:0009881">
    <property type="term" value="F:photoreceptor activity"/>
    <property type="evidence" value="ECO:0007669"/>
    <property type="project" value="UniProtKB-KW"/>
</dbReference>
<keyword evidence="9" id="KW-0677">Repeat</keyword>
<dbReference type="InterPro" id="IPR013655">
    <property type="entry name" value="PAS_fold_3"/>
</dbReference>
<evidence type="ECO:0000256" key="9">
    <source>
        <dbReference type="ARBA" id="ARBA00022737"/>
    </source>
</evidence>
<dbReference type="InterPro" id="IPR036890">
    <property type="entry name" value="HATPase_C_sf"/>
</dbReference>
<dbReference type="GO" id="GO:0005524">
    <property type="term" value="F:ATP binding"/>
    <property type="evidence" value="ECO:0007669"/>
    <property type="project" value="UniProtKB-KW"/>
</dbReference>
<dbReference type="PROSITE" id="PS50113">
    <property type="entry name" value="PAC"/>
    <property type="match status" value="1"/>
</dbReference>
<keyword evidence="7" id="KW-0288">FMN</keyword>
<dbReference type="EMBL" id="VDFV01000009">
    <property type="protein sequence ID" value="TNC72152.1"/>
    <property type="molecule type" value="Genomic_DNA"/>
</dbReference>
<evidence type="ECO:0000256" key="14">
    <source>
        <dbReference type="ARBA" id="ARBA00023026"/>
    </source>
</evidence>
<dbReference type="SUPFAM" id="SSF55785">
    <property type="entry name" value="PYP-like sensor domain (PAS domain)"/>
    <property type="match status" value="1"/>
</dbReference>
<dbReference type="EC" id="2.7.13.3" evidence="2"/>
<keyword evidence="3" id="KW-0600">Photoreceptor protein</keyword>
<dbReference type="NCBIfam" id="TIGR00229">
    <property type="entry name" value="sensory_box"/>
    <property type="match status" value="1"/>
</dbReference>
<dbReference type="Pfam" id="PF07536">
    <property type="entry name" value="HWE_HK"/>
    <property type="match status" value="1"/>
</dbReference>
<dbReference type="OrthoDB" id="9816309at2"/>
<dbReference type="InterPro" id="IPR000014">
    <property type="entry name" value="PAS"/>
</dbReference>
<reference evidence="18 19" key="1">
    <citation type="submission" date="2019-06" db="EMBL/GenBank/DDBJ databases">
        <authorList>
            <person name="Jiang L."/>
        </authorList>
    </citation>
    <scope>NUCLEOTIDE SEQUENCE [LARGE SCALE GENOMIC DNA]</scope>
    <source>
        <strain evidence="18 19">YIM 48858</strain>
    </source>
</reference>
<evidence type="ECO:0000256" key="10">
    <source>
        <dbReference type="ARBA" id="ARBA00022741"/>
    </source>
</evidence>
<keyword evidence="19" id="KW-1185">Reference proteome</keyword>
<keyword evidence="10" id="KW-0547">Nucleotide-binding</keyword>
<evidence type="ECO:0000256" key="2">
    <source>
        <dbReference type="ARBA" id="ARBA00012438"/>
    </source>
</evidence>
<evidence type="ECO:0000256" key="3">
    <source>
        <dbReference type="ARBA" id="ARBA00022543"/>
    </source>
</evidence>
<evidence type="ECO:0000256" key="12">
    <source>
        <dbReference type="ARBA" id="ARBA00022840"/>
    </source>
</evidence>
<organism evidence="18 19">
    <name type="scientific">Rubellimicrobium roseum</name>
    <dbReference type="NCBI Taxonomy" id="687525"/>
    <lineage>
        <taxon>Bacteria</taxon>
        <taxon>Pseudomonadati</taxon>
        <taxon>Pseudomonadota</taxon>
        <taxon>Alphaproteobacteria</taxon>
        <taxon>Rhodobacterales</taxon>
        <taxon>Roseobacteraceae</taxon>
        <taxon>Rubellimicrobium</taxon>
    </lineage>
</organism>
<dbReference type="Pfam" id="PF08447">
    <property type="entry name" value="PAS_3"/>
    <property type="match status" value="1"/>
</dbReference>
<evidence type="ECO:0000256" key="16">
    <source>
        <dbReference type="SAM" id="MobiDB-lite"/>
    </source>
</evidence>
<dbReference type="Gene3D" id="3.30.565.10">
    <property type="entry name" value="Histidine kinase-like ATPase, C-terminal domain"/>
    <property type="match status" value="1"/>
</dbReference>
<evidence type="ECO:0000256" key="15">
    <source>
        <dbReference type="ARBA" id="ARBA00023170"/>
    </source>
</evidence>
<dbReference type="InterPro" id="IPR001610">
    <property type="entry name" value="PAC"/>
</dbReference>
<dbReference type="InterPro" id="IPR000700">
    <property type="entry name" value="PAS-assoc_C"/>
</dbReference>
<protein>
    <recommendedName>
        <fullName evidence="2">histidine kinase</fullName>
        <ecNumber evidence="2">2.7.13.3</ecNumber>
    </recommendedName>
</protein>
<keyword evidence="14" id="KW-0843">Virulence</keyword>
<evidence type="ECO:0000313" key="19">
    <source>
        <dbReference type="Proteomes" id="UP000305709"/>
    </source>
</evidence>
<dbReference type="Proteomes" id="UP000305709">
    <property type="component" value="Unassembled WGS sequence"/>
</dbReference>
<dbReference type="PANTHER" id="PTHR41523">
    <property type="entry name" value="TWO-COMPONENT SYSTEM SENSOR PROTEIN"/>
    <property type="match status" value="1"/>
</dbReference>
<evidence type="ECO:0000256" key="8">
    <source>
        <dbReference type="ARBA" id="ARBA00022679"/>
    </source>
</evidence>
<keyword evidence="15" id="KW-0675">Receptor</keyword>
<gene>
    <name evidence="18" type="ORF">FHG71_08835</name>
</gene>
<evidence type="ECO:0000313" key="18">
    <source>
        <dbReference type="EMBL" id="TNC72152.1"/>
    </source>
</evidence>
<dbReference type="GO" id="GO:0004673">
    <property type="term" value="F:protein histidine kinase activity"/>
    <property type="evidence" value="ECO:0007669"/>
    <property type="project" value="UniProtKB-EC"/>
</dbReference>
<dbReference type="RefSeq" id="WP_139081269.1">
    <property type="nucleotide sequence ID" value="NZ_VDFV01000009.1"/>
</dbReference>
<comment type="caution">
    <text evidence="18">The sequence shown here is derived from an EMBL/GenBank/DDBJ whole genome shotgun (WGS) entry which is preliminary data.</text>
</comment>
<sequence length="317" mass="34950">MPQLRCSGSETPRRWNSSTSASHEDIYGVPLGSTQMRNSVRRWMELVLPEDRALALDHLRRVRAAEHVLHAYRILRPDGEVRWIRDTGFPLLDRAGGVQRVAGIGHDATEKVELNDHLRVLVAELQHRSRKLVSGVKGVVERTLAGSETLEDCRPRFRSSVKALARVNGLLPRLEEGQRITFDQLLRTELAAHGVLDGEDHGGQVRPSGPTGVLLPSSTVQTFALVLQELATNALKHGALSRSERRLDVPWALVHGRRESGGCGWNGASGTGRLGPRAKLLPRRSPSLDKDMAASSSNGRCLINFGRRRPANSRLKA</sequence>
<evidence type="ECO:0000256" key="1">
    <source>
        <dbReference type="ARBA" id="ARBA00000085"/>
    </source>
</evidence>
<dbReference type="CDD" id="cd00130">
    <property type="entry name" value="PAS"/>
    <property type="match status" value="1"/>
</dbReference>
<keyword evidence="13" id="KW-0157">Chromophore</keyword>
<evidence type="ECO:0000256" key="4">
    <source>
        <dbReference type="ARBA" id="ARBA00022553"/>
    </source>
</evidence>
<evidence type="ECO:0000256" key="7">
    <source>
        <dbReference type="ARBA" id="ARBA00022643"/>
    </source>
</evidence>
<comment type="catalytic activity">
    <reaction evidence="1">
        <text>ATP + protein L-histidine = ADP + protein N-phospho-L-histidine.</text>
        <dbReference type="EC" id="2.7.13.3"/>
    </reaction>
</comment>
<keyword evidence="11" id="KW-0418">Kinase</keyword>
<proteinExistence type="predicted"/>
<feature type="region of interest" description="Disordered" evidence="16">
    <location>
        <begin position="1"/>
        <end position="21"/>
    </location>
</feature>
<keyword evidence="6" id="KW-0285">Flavoprotein</keyword>
<feature type="domain" description="PAC" evidence="17">
    <location>
        <begin position="68"/>
        <end position="120"/>
    </location>
</feature>
<keyword evidence="4" id="KW-0597">Phosphoprotein</keyword>
<dbReference type="AlphaFoldDB" id="A0A5C4NDH2"/>